<feature type="compositionally biased region" description="Low complexity" evidence="6">
    <location>
        <begin position="1213"/>
        <end position="1230"/>
    </location>
</feature>
<feature type="region of interest" description="Disordered" evidence="6">
    <location>
        <begin position="1053"/>
        <end position="1146"/>
    </location>
</feature>
<dbReference type="OrthoDB" id="291792at2759"/>
<comment type="caution">
    <text evidence="8">The sequence shown here is derived from an EMBL/GenBank/DDBJ whole genome shotgun (WGS) entry which is preliminary data.</text>
</comment>
<feature type="compositionally biased region" description="Low complexity" evidence="6">
    <location>
        <begin position="1134"/>
        <end position="1146"/>
    </location>
</feature>
<sequence>MYLISRLRGLAAARGGGGGRLRGQPVRQRASTLADAAGDTVLHTVFLAALGGGYTAVDEGIALVLGKESTQRWRALVAGLVAGQTLRLTGPHRRHYSLATYVLLRGLTLLVRTGNKPSAPPALRALLQPTRAAHGDTLLMCAAASQILYSFIMEPSTLPPSYVRFITRMGGKEPFVWAAIREHALRNAAGLAPGPLQALAGTPLAGLNAAPGRLRRTPCQFFHPGQSCASHALSVVPPAYAASLGVYVPFYLVSALLVHRAGLLQRPGELLPKIGLGVARSSAFLAGYIALAFGGACCGFHAAGVNTGAVIAGSVWAGGLAVLAEKKSRRMELAMYCAARALEAFIRCCWLWGWAGASGHTGAHSHRTPHPAGPGLGAARRSASSQHPPLSLPPLLPPPGMRAPGALMRPAHSTAAGGGAGPRRPGAAAAAAPGSGVSWLPLPERLDVLLFAAGCGAIMHCYSDCRGQHRDVFRSKYLNVLDFIFGNEGVQAGAITHVPTNRELVGHVRRRIRSMSMSMLSTTASTAFINPGSGGPSGSVAAGGAAAGGGGPLLRGDYSPLLQSAAQSHADGLYGLRNGAAANGNGAGGGWRSRYGAGGGAAADASAADVAHVSSSAGFGPGQHGGGGYAAYLRMQAGGGGGGGGGGRLPPPAIRRDSDHSFPSMYDDASRNASMTAMPYVGVAAGAATVAAAALRTAAEGGSQPVSPVQGLTGAAGSEAAAAAAAATAAASTAAATATAAAAAAASRSAGGASSSGEDSGWEDVWAHTMTMTTHAGTTTSSTAAGGQGGHGVGAGSAAPRGHIAAAAAGPAAEGPAAAAAPGGGSTGALGWAARLVAGALGRTASGGGAAATAAGSSSALTAAVAAEATAAAAAGEGAGSGRRHRGGLGGPFAATAGVGGSGGGGGSFMRRVSTAPLALTSPEAIMLLSDPSSERRGRGRDSYAQLQLLSGSFDEEGGGAAGPLAGAGGSWGGALAGRGGGGAFTIPGLAEVEAAAAEAARLSSSVPAASPLSYAAAAASAAAVGTAGAAAASAVAASGRIWIQPHTRAVPVPVPNASSRTPAFRPSAPAFSSSAGSATAALSSSLRSPDSSHHQHHHHHHASYLHSNSSHHAAATSQQHARAQRPPHPYPPQQAQQAQQQTQRRAFGSIFSAARGVSAVGTAPPAGGSVASGLDQLAARAAAAAAAAEAPLSMPSFSSGGSTAAAAAAAAAERGSGSGPESVSSPGGVTLDLQRSAWSHPSPVRNTAVWPPRVSLDAASAAAAVGVASSPRAAVGSAGASGGGGAGGAGASVGGAGGAGGGGVGLVAIGLSLEVETVVEGEEGEETEDGDGEGGLRGASSIEEELEELEEDDEQMEVEAGVEVEAATASHVEEAAAAASEAAAAAGGKKAGGERGGAEGAKGEVDQQQQQQEQQEQEQQQQQVGLGVGSAPQVLLARAAGEEAEAGGGKPARRAAGVAARGLSM</sequence>
<reference evidence="8" key="1">
    <citation type="journal article" date="2020" name="bioRxiv">
        <title>Comparative genomics of Chlamydomonas.</title>
        <authorList>
            <person name="Craig R.J."/>
            <person name="Hasan A.R."/>
            <person name="Ness R.W."/>
            <person name="Keightley P.D."/>
        </authorList>
    </citation>
    <scope>NUCLEOTIDE SEQUENCE</scope>
    <source>
        <strain evidence="8">CCAP 11/173</strain>
    </source>
</reference>
<comment type="subcellular location">
    <subcellularLocation>
        <location evidence="1">Endomembrane system</location>
        <topology evidence="1">Multi-pass membrane protein</topology>
    </subcellularLocation>
</comment>
<feature type="compositionally biased region" description="Low complexity" evidence="6">
    <location>
        <begin position="1105"/>
        <end position="1122"/>
    </location>
</feature>
<feature type="domain" description="Transmembrane protein 135 N-terminal" evidence="7">
    <location>
        <begin position="227"/>
        <end position="347"/>
    </location>
</feature>
<proteinExistence type="inferred from homology"/>
<feature type="region of interest" description="Disordered" evidence="6">
    <location>
        <begin position="1213"/>
        <end position="1234"/>
    </location>
</feature>
<evidence type="ECO:0000256" key="4">
    <source>
        <dbReference type="ARBA" id="ARBA00022989"/>
    </source>
</evidence>
<dbReference type="EMBL" id="JAEHOD010000005">
    <property type="protein sequence ID" value="KAG2452403.1"/>
    <property type="molecule type" value="Genomic_DNA"/>
</dbReference>
<gene>
    <name evidence="8" type="ORF">HYH02_002646</name>
</gene>
<evidence type="ECO:0000259" key="7">
    <source>
        <dbReference type="Pfam" id="PF15982"/>
    </source>
</evidence>
<feature type="compositionally biased region" description="Low complexity" evidence="6">
    <location>
        <begin position="1455"/>
        <end position="1466"/>
    </location>
</feature>
<evidence type="ECO:0000313" key="8">
    <source>
        <dbReference type="EMBL" id="KAG2452403.1"/>
    </source>
</evidence>
<feature type="compositionally biased region" description="Gly residues" evidence="6">
    <location>
        <begin position="786"/>
        <end position="795"/>
    </location>
</feature>
<dbReference type="PANTHER" id="PTHR12459">
    <property type="entry name" value="TRANSMEMBRANE PROTEIN 135-RELATED"/>
    <property type="match status" value="1"/>
</dbReference>
<evidence type="ECO:0000256" key="1">
    <source>
        <dbReference type="ARBA" id="ARBA00004127"/>
    </source>
</evidence>
<dbReference type="Pfam" id="PF15982">
    <property type="entry name" value="TMEM135_C_rich"/>
    <property type="match status" value="1"/>
</dbReference>
<dbReference type="InterPro" id="IPR031926">
    <property type="entry name" value="TMEM135_N"/>
</dbReference>
<evidence type="ECO:0000256" key="5">
    <source>
        <dbReference type="ARBA" id="ARBA00023136"/>
    </source>
</evidence>
<dbReference type="Proteomes" id="UP000613740">
    <property type="component" value="Unassembled WGS sequence"/>
</dbReference>
<protein>
    <recommendedName>
        <fullName evidence="7">Transmembrane protein 135 N-terminal domain-containing protein</fullName>
    </recommendedName>
</protein>
<feature type="region of interest" description="Disordered" evidence="6">
    <location>
        <begin position="1370"/>
        <end position="1427"/>
    </location>
</feature>
<keyword evidence="5" id="KW-0472">Membrane</keyword>
<feature type="compositionally biased region" description="Basic residues" evidence="6">
    <location>
        <begin position="1095"/>
        <end position="1104"/>
    </location>
</feature>
<dbReference type="InterPro" id="IPR026749">
    <property type="entry name" value="Tmem135"/>
</dbReference>
<feature type="compositionally biased region" description="Pro residues" evidence="6">
    <location>
        <begin position="390"/>
        <end position="401"/>
    </location>
</feature>
<feature type="compositionally biased region" description="Low complexity" evidence="6">
    <location>
        <begin position="1058"/>
        <end position="1090"/>
    </location>
</feature>
<organism evidence="8 9">
    <name type="scientific">Chlamydomonas schloesseri</name>
    <dbReference type="NCBI Taxonomy" id="2026947"/>
    <lineage>
        <taxon>Eukaryota</taxon>
        <taxon>Viridiplantae</taxon>
        <taxon>Chlorophyta</taxon>
        <taxon>core chlorophytes</taxon>
        <taxon>Chlorophyceae</taxon>
        <taxon>CS clade</taxon>
        <taxon>Chlamydomonadales</taxon>
        <taxon>Chlamydomonadaceae</taxon>
        <taxon>Chlamydomonas</taxon>
    </lineage>
</organism>
<keyword evidence="3" id="KW-0812">Transmembrane</keyword>
<keyword evidence="4" id="KW-1133">Transmembrane helix</keyword>
<evidence type="ECO:0000256" key="6">
    <source>
        <dbReference type="SAM" id="MobiDB-lite"/>
    </source>
</evidence>
<feature type="region of interest" description="Disordered" evidence="6">
    <location>
        <begin position="777"/>
        <end position="798"/>
    </location>
</feature>
<dbReference type="GO" id="GO:0012505">
    <property type="term" value="C:endomembrane system"/>
    <property type="evidence" value="ECO:0007669"/>
    <property type="project" value="UniProtKB-SubCell"/>
</dbReference>
<feature type="region of interest" description="Disordered" evidence="6">
    <location>
        <begin position="362"/>
        <end position="428"/>
    </location>
</feature>
<feature type="compositionally biased region" description="Low complexity" evidence="6">
    <location>
        <begin position="1370"/>
        <end position="1389"/>
    </location>
</feature>
<name>A0A835WSA8_9CHLO</name>
<evidence type="ECO:0000256" key="2">
    <source>
        <dbReference type="ARBA" id="ARBA00008924"/>
    </source>
</evidence>
<feature type="compositionally biased region" description="Basic and acidic residues" evidence="6">
    <location>
        <begin position="1392"/>
        <end position="1406"/>
    </location>
</feature>
<dbReference type="PANTHER" id="PTHR12459:SF15">
    <property type="entry name" value="TRANSMEMBRANE PROTEIN 135"/>
    <property type="match status" value="1"/>
</dbReference>
<feature type="region of interest" description="Disordered" evidence="6">
    <location>
        <begin position="1440"/>
        <end position="1466"/>
    </location>
</feature>
<feature type="compositionally biased region" description="Low complexity" evidence="6">
    <location>
        <begin position="1408"/>
        <end position="1424"/>
    </location>
</feature>
<comment type="similarity">
    <text evidence="2">Belongs to the TMEM135 family.</text>
</comment>
<keyword evidence="9" id="KW-1185">Reference proteome</keyword>
<evidence type="ECO:0000313" key="9">
    <source>
        <dbReference type="Proteomes" id="UP000613740"/>
    </source>
</evidence>
<accession>A0A835WSA8</accession>
<evidence type="ECO:0000256" key="3">
    <source>
        <dbReference type="ARBA" id="ARBA00022692"/>
    </source>
</evidence>